<feature type="compositionally biased region" description="Polar residues" evidence="2">
    <location>
        <begin position="520"/>
        <end position="532"/>
    </location>
</feature>
<dbReference type="Gene3D" id="3.40.50.2060">
    <property type="match status" value="1"/>
</dbReference>
<organism evidence="3">
    <name type="scientific">Guillardia theta (strain CCMP2712)</name>
    <name type="common">Cryptophyte</name>
    <dbReference type="NCBI Taxonomy" id="905079"/>
    <lineage>
        <taxon>Eukaryota</taxon>
        <taxon>Cryptophyceae</taxon>
        <taxon>Pyrenomonadales</taxon>
        <taxon>Geminigeraceae</taxon>
        <taxon>Guillardia</taxon>
    </lineage>
</organism>
<dbReference type="Pfam" id="PF00995">
    <property type="entry name" value="Sec1"/>
    <property type="match status" value="1"/>
</dbReference>
<reference evidence="4" key="3">
    <citation type="submission" date="2015-06" db="UniProtKB">
        <authorList>
            <consortium name="EnsemblProtists"/>
        </authorList>
    </citation>
    <scope>IDENTIFICATION</scope>
</reference>
<dbReference type="InterPro" id="IPR027482">
    <property type="entry name" value="Sec1-like_dom2"/>
</dbReference>
<dbReference type="RefSeq" id="XP_005839375.1">
    <property type="nucleotide sequence ID" value="XM_005839318.1"/>
</dbReference>
<dbReference type="PaxDb" id="55529-EKX52395"/>
<dbReference type="KEGG" id="gtt:GUITHDRAFT_175467"/>
<dbReference type="InterPro" id="IPR043127">
    <property type="entry name" value="Sec-1-like_dom3a"/>
</dbReference>
<dbReference type="InterPro" id="IPR036045">
    <property type="entry name" value="Sec1-like_sf"/>
</dbReference>
<feature type="region of interest" description="Disordered" evidence="2">
    <location>
        <begin position="544"/>
        <end position="563"/>
    </location>
</feature>
<dbReference type="PANTHER" id="PTHR11679">
    <property type="entry name" value="VESICLE PROTEIN SORTING-ASSOCIATED"/>
    <property type="match status" value="1"/>
</dbReference>
<feature type="region of interest" description="Disordered" evidence="2">
    <location>
        <begin position="509"/>
        <end position="532"/>
    </location>
</feature>
<name>L1JW19_GUITC</name>
<reference evidence="5" key="2">
    <citation type="submission" date="2012-11" db="EMBL/GenBank/DDBJ databases">
        <authorList>
            <person name="Kuo A."/>
            <person name="Curtis B.A."/>
            <person name="Tanifuji G."/>
            <person name="Burki F."/>
            <person name="Gruber A."/>
            <person name="Irimia M."/>
            <person name="Maruyama S."/>
            <person name="Arias M.C."/>
            <person name="Ball S.G."/>
            <person name="Gile G.H."/>
            <person name="Hirakawa Y."/>
            <person name="Hopkins J.F."/>
            <person name="Rensing S.A."/>
            <person name="Schmutz J."/>
            <person name="Symeonidi A."/>
            <person name="Elias M."/>
            <person name="Eveleigh R.J."/>
            <person name="Herman E.K."/>
            <person name="Klute M.J."/>
            <person name="Nakayama T."/>
            <person name="Obornik M."/>
            <person name="Reyes-Prieto A."/>
            <person name="Armbrust E.V."/>
            <person name="Aves S.J."/>
            <person name="Beiko R.G."/>
            <person name="Coutinho P."/>
            <person name="Dacks J.B."/>
            <person name="Durnford D.G."/>
            <person name="Fast N.M."/>
            <person name="Green B.R."/>
            <person name="Grisdale C."/>
            <person name="Hempe F."/>
            <person name="Henrissat B."/>
            <person name="Hoppner M.P."/>
            <person name="Ishida K.-I."/>
            <person name="Kim E."/>
            <person name="Koreny L."/>
            <person name="Kroth P.G."/>
            <person name="Liu Y."/>
            <person name="Malik S.-B."/>
            <person name="Maier U.G."/>
            <person name="McRose D."/>
            <person name="Mock T."/>
            <person name="Neilson J.A."/>
            <person name="Onodera N.T."/>
            <person name="Poole A.M."/>
            <person name="Pritham E.J."/>
            <person name="Richards T.A."/>
            <person name="Rocap G."/>
            <person name="Roy S.W."/>
            <person name="Sarai C."/>
            <person name="Schaack S."/>
            <person name="Shirato S."/>
            <person name="Slamovits C.H."/>
            <person name="Spencer D.F."/>
            <person name="Suzuki S."/>
            <person name="Worden A.Z."/>
            <person name="Zauner S."/>
            <person name="Barry K."/>
            <person name="Bell C."/>
            <person name="Bharti A.K."/>
            <person name="Crow J.A."/>
            <person name="Grimwood J."/>
            <person name="Kramer R."/>
            <person name="Lindquist E."/>
            <person name="Lucas S."/>
            <person name="Salamov A."/>
            <person name="McFadden G.I."/>
            <person name="Lane C.E."/>
            <person name="Keeling P.J."/>
            <person name="Gray M.W."/>
            <person name="Grigoriev I.V."/>
            <person name="Archibald J.M."/>
        </authorList>
    </citation>
    <scope>NUCLEOTIDE SEQUENCE</scope>
    <source>
        <strain evidence="5">CCMP2712</strain>
    </source>
</reference>
<gene>
    <name evidence="3" type="primary">SEC1B</name>
    <name evidence="3" type="ORF">GUITHDRAFT_175467</name>
</gene>
<feature type="region of interest" description="Disordered" evidence="2">
    <location>
        <begin position="611"/>
        <end position="635"/>
    </location>
</feature>
<dbReference type="AlphaFoldDB" id="L1JW19"/>
<dbReference type="EMBL" id="JH992973">
    <property type="protein sequence ID" value="EKX52395.1"/>
    <property type="molecule type" value="Genomic_DNA"/>
</dbReference>
<dbReference type="Gene3D" id="3.90.830.10">
    <property type="entry name" value="Syntaxin Binding Protein 1, Chain A, domain 2"/>
    <property type="match status" value="1"/>
</dbReference>
<dbReference type="STRING" id="905079.L1JW19"/>
<dbReference type="eggNOG" id="KOG1300">
    <property type="taxonomic scope" value="Eukaryota"/>
</dbReference>
<proteinExistence type="inferred from homology"/>
<evidence type="ECO:0000313" key="3">
    <source>
        <dbReference type="EMBL" id="EKX52395.1"/>
    </source>
</evidence>
<protein>
    <submittedName>
        <fullName evidence="3">Sec1 family protein B</fullName>
    </submittedName>
</protein>
<feature type="non-terminal residue" evidence="3">
    <location>
        <position position="1"/>
    </location>
</feature>
<evidence type="ECO:0000256" key="1">
    <source>
        <dbReference type="ARBA" id="ARBA00009884"/>
    </source>
</evidence>
<dbReference type="OMA" id="LNSACKM"/>
<evidence type="ECO:0000256" key="2">
    <source>
        <dbReference type="SAM" id="MobiDB-lite"/>
    </source>
</evidence>
<dbReference type="OrthoDB" id="2228at2759"/>
<keyword evidence="5" id="KW-1185">Reference proteome</keyword>
<evidence type="ECO:0000313" key="4">
    <source>
        <dbReference type="EnsemblProtists" id="EKX52395"/>
    </source>
</evidence>
<accession>L1JW19</accession>
<dbReference type="GeneID" id="17309041"/>
<comment type="similarity">
    <text evidence="1">Belongs to the STXBP/unc-18/SEC1 family.</text>
</comment>
<dbReference type="Proteomes" id="UP000011087">
    <property type="component" value="Unassembled WGS sequence"/>
</dbReference>
<dbReference type="Gene3D" id="3.40.50.1910">
    <property type="match status" value="2"/>
</dbReference>
<dbReference type="InterPro" id="IPR001619">
    <property type="entry name" value="Sec1-like"/>
</dbReference>
<dbReference type="PIRSF" id="PIRSF005715">
    <property type="entry name" value="VPS45_Sec1"/>
    <property type="match status" value="1"/>
</dbReference>
<dbReference type="HOGENOM" id="CLU_009210_2_0_1"/>
<dbReference type="InterPro" id="IPR043154">
    <property type="entry name" value="Sec-1-like_dom1"/>
</dbReference>
<dbReference type="SUPFAM" id="SSF56815">
    <property type="entry name" value="Sec1/munc18-like (SM) proteins"/>
    <property type="match status" value="1"/>
</dbReference>
<dbReference type="GO" id="GO:0016192">
    <property type="term" value="P:vesicle-mediated transport"/>
    <property type="evidence" value="ECO:0007669"/>
    <property type="project" value="InterPro"/>
</dbReference>
<dbReference type="Gene3D" id="1.25.40.60">
    <property type="match status" value="1"/>
</dbReference>
<feature type="non-terminal residue" evidence="3">
    <location>
        <position position="635"/>
    </location>
</feature>
<evidence type="ECO:0000313" key="5">
    <source>
        <dbReference type="Proteomes" id="UP000011087"/>
    </source>
</evidence>
<dbReference type="EnsemblProtists" id="EKX52395">
    <property type="protein sequence ID" value="EKX52395"/>
    <property type="gene ID" value="GUITHDRAFT_175467"/>
</dbReference>
<sequence>TCADQDWKVLVVDGNSVRVVSTACRLSEMTEEGISLIENVELDRQPMPNMHAIYFLTPSWSSVKRLCSDFQEGKPPKYAAAHVYFTSQPTDETLFPIKQCKLLLDRLKTFKVLNTEYLAMESQVFSLDLPQAFHVMFGKAKQEERSSMQMMIANRLATLCVSLGVRPIVRYRATTPPHSDVSEVIARALELQLDRLEKQAESSNIGLWFNSATEKTTVDAETELEEGLTHNDAAMAQDLLEIQGDKYKYSFSGAGGQQVEKEVLLNDTDPLWPRIKHMHIADTIEFVLNEFNRFASENKARSEAPLLLLVTCWPQAVGMELVGKYSLHMDVVRKCMSKFNDLKLEDIATWEQNMSCHQDAEGKAVKRNSVTTGLSTLLVDKTIEISDKLRLILIYFLTMERNPQQQDNQGETLIDQLLGMAEAQHYAHLIANLDSLIQISTPASSRSSMSGLLLSLLSLLTVECRRKFLKWGSKEKTGDVSYNISRYRPPLQELLELLTDSKLPIQSFPTVNPEDADAVSTGQDRPKNTSSELDAITLGMSTRSRPRTCKVSNAGEEKEEEGKQQAIRSPLIVFVVGGVTYSEMRAAYHVSQVVELDLTAKFCGPLKLLVEPRQDDPDRRDRHAHPKEVRGCDTE</sequence>
<reference evidence="3 5" key="1">
    <citation type="journal article" date="2012" name="Nature">
        <title>Algal genomes reveal evolutionary mosaicism and the fate of nucleomorphs.</title>
        <authorList>
            <consortium name="DOE Joint Genome Institute"/>
            <person name="Curtis B.A."/>
            <person name="Tanifuji G."/>
            <person name="Burki F."/>
            <person name="Gruber A."/>
            <person name="Irimia M."/>
            <person name="Maruyama S."/>
            <person name="Arias M.C."/>
            <person name="Ball S.G."/>
            <person name="Gile G.H."/>
            <person name="Hirakawa Y."/>
            <person name="Hopkins J.F."/>
            <person name="Kuo A."/>
            <person name="Rensing S.A."/>
            <person name="Schmutz J."/>
            <person name="Symeonidi A."/>
            <person name="Elias M."/>
            <person name="Eveleigh R.J."/>
            <person name="Herman E.K."/>
            <person name="Klute M.J."/>
            <person name="Nakayama T."/>
            <person name="Obornik M."/>
            <person name="Reyes-Prieto A."/>
            <person name="Armbrust E.V."/>
            <person name="Aves S.J."/>
            <person name="Beiko R.G."/>
            <person name="Coutinho P."/>
            <person name="Dacks J.B."/>
            <person name="Durnford D.G."/>
            <person name="Fast N.M."/>
            <person name="Green B.R."/>
            <person name="Grisdale C.J."/>
            <person name="Hempel F."/>
            <person name="Henrissat B."/>
            <person name="Hoppner M.P."/>
            <person name="Ishida K."/>
            <person name="Kim E."/>
            <person name="Koreny L."/>
            <person name="Kroth P.G."/>
            <person name="Liu Y."/>
            <person name="Malik S.B."/>
            <person name="Maier U.G."/>
            <person name="McRose D."/>
            <person name="Mock T."/>
            <person name="Neilson J.A."/>
            <person name="Onodera N.T."/>
            <person name="Poole A.M."/>
            <person name="Pritham E.J."/>
            <person name="Richards T.A."/>
            <person name="Rocap G."/>
            <person name="Roy S.W."/>
            <person name="Sarai C."/>
            <person name="Schaack S."/>
            <person name="Shirato S."/>
            <person name="Slamovits C.H."/>
            <person name="Spencer D.F."/>
            <person name="Suzuki S."/>
            <person name="Worden A.Z."/>
            <person name="Zauner S."/>
            <person name="Barry K."/>
            <person name="Bell C."/>
            <person name="Bharti A.K."/>
            <person name="Crow J.A."/>
            <person name="Grimwood J."/>
            <person name="Kramer R."/>
            <person name="Lindquist E."/>
            <person name="Lucas S."/>
            <person name="Salamov A."/>
            <person name="McFadden G.I."/>
            <person name="Lane C.E."/>
            <person name="Keeling P.J."/>
            <person name="Gray M.W."/>
            <person name="Grigoriev I.V."/>
            <person name="Archibald J.M."/>
        </authorList>
    </citation>
    <scope>NUCLEOTIDE SEQUENCE</scope>
    <source>
        <strain evidence="3 5">CCMP2712</strain>
    </source>
</reference>